<dbReference type="InterPro" id="IPR044068">
    <property type="entry name" value="CB"/>
</dbReference>
<protein>
    <submittedName>
        <fullName evidence="8">Integrase</fullName>
    </submittedName>
</protein>
<dbReference type="EMBL" id="AP024146">
    <property type="protein sequence ID" value="BCM87596.1"/>
    <property type="molecule type" value="Genomic_DNA"/>
</dbReference>
<reference evidence="8" key="1">
    <citation type="submission" date="2020-11" db="EMBL/GenBank/DDBJ databases">
        <title>Complete genome sequence of a novel pathogenic Methylobacterium strain isolated from rice in Vietnam.</title>
        <authorList>
            <person name="Lai K."/>
            <person name="Okazaki S."/>
            <person name="Higashi K."/>
            <person name="Mori H."/>
            <person name="Toyoda A."/>
            <person name="Kurokawa K."/>
        </authorList>
    </citation>
    <scope>NUCLEOTIDE SEQUENCE</scope>
    <source>
        <strain evidence="8">VL1</strain>
        <plasmid evidence="8">pVL1_1</plasmid>
    </source>
</reference>
<evidence type="ECO:0000313" key="9">
    <source>
        <dbReference type="Proteomes" id="UP000663508"/>
    </source>
</evidence>
<dbReference type="SUPFAM" id="SSF56349">
    <property type="entry name" value="DNA breaking-rejoining enzymes"/>
    <property type="match status" value="1"/>
</dbReference>
<dbReference type="PROSITE" id="PS51900">
    <property type="entry name" value="CB"/>
    <property type="match status" value="1"/>
</dbReference>
<feature type="region of interest" description="Disordered" evidence="5">
    <location>
        <begin position="1"/>
        <end position="32"/>
    </location>
</feature>
<accession>A0A8H8WZT6</accession>
<dbReference type="InterPro" id="IPR052925">
    <property type="entry name" value="Phage_Integrase-like_Recomb"/>
</dbReference>
<dbReference type="PANTHER" id="PTHR34605">
    <property type="entry name" value="PHAGE_INTEGRASE DOMAIN-CONTAINING PROTEIN"/>
    <property type="match status" value="1"/>
</dbReference>
<keyword evidence="2 4" id="KW-0238">DNA-binding</keyword>
<organism evidence="8 9">
    <name type="scientific">Methylobacterium indicum</name>
    <dbReference type="NCBI Taxonomy" id="1775910"/>
    <lineage>
        <taxon>Bacteria</taxon>
        <taxon>Pseudomonadati</taxon>
        <taxon>Pseudomonadota</taxon>
        <taxon>Alphaproteobacteria</taxon>
        <taxon>Hyphomicrobiales</taxon>
        <taxon>Methylobacteriaceae</taxon>
        <taxon>Methylobacterium</taxon>
    </lineage>
</organism>
<keyword evidence="3" id="KW-0233">DNA recombination</keyword>
<dbReference type="GO" id="GO:0003677">
    <property type="term" value="F:DNA binding"/>
    <property type="evidence" value="ECO:0007669"/>
    <property type="project" value="UniProtKB-UniRule"/>
</dbReference>
<sequence>MSGKIALSDTASHGPGIMAEPLPSHSQHTSLPAVEEAAGLPAVPLMSDAVSSADEPSERAGSPLPALQPLAEAARAYAARKDSPNTRRAYASDWQLFERWCLRQGLDPLVPDPRIVGLFLAAAADGHGLPKVSVATLERRLAALTTHYRSAGTPLARDDRHITDVMAGIRRSHARPPRQKEAVLGEDLLAMVATLESDLRGLRDKAILLLGFAGGLRRSEIVGLDCGPRQTTDGASWIEILAEGALLTVRGKTGWRTVEVGRGSSERSCPVLALETWLRLGRIAHGPVFRSIAGAKGVVSAARLTDKHVVRLVKRTALAAGLRGDLPEGERALAFAGHSLRAGLASSAEVEEALVQRQLGHASAEMTRRYQRRRERFRVNLTRASGL</sequence>
<dbReference type="Proteomes" id="UP000663508">
    <property type="component" value="Plasmid pVL1_1"/>
</dbReference>
<dbReference type="Pfam" id="PF00589">
    <property type="entry name" value="Phage_integrase"/>
    <property type="match status" value="1"/>
</dbReference>
<dbReference type="InterPro" id="IPR010998">
    <property type="entry name" value="Integrase_recombinase_N"/>
</dbReference>
<proteinExistence type="predicted"/>
<dbReference type="AlphaFoldDB" id="A0A8H8WZT6"/>
<keyword evidence="1" id="KW-0229">DNA integration</keyword>
<evidence type="ECO:0000256" key="4">
    <source>
        <dbReference type="PROSITE-ProRule" id="PRU01248"/>
    </source>
</evidence>
<dbReference type="InterPro" id="IPR011010">
    <property type="entry name" value="DNA_brk_join_enz"/>
</dbReference>
<evidence type="ECO:0000256" key="1">
    <source>
        <dbReference type="ARBA" id="ARBA00022908"/>
    </source>
</evidence>
<evidence type="ECO:0000256" key="3">
    <source>
        <dbReference type="ARBA" id="ARBA00023172"/>
    </source>
</evidence>
<keyword evidence="8" id="KW-0614">Plasmid</keyword>
<dbReference type="Gene3D" id="1.10.150.130">
    <property type="match status" value="1"/>
</dbReference>
<evidence type="ECO:0000256" key="5">
    <source>
        <dbReference type="SAM" id="MobiDB-lite"/>
    </source>
</evidence>
<evidence type="ECO:0000259" key="7">
    <source>
        <dbReference type="PROSITE" id="PS51900"/>
    </source>
</evidence>
<dbReference type="GO" id="GO:0015074">
    <property type="term" value="P:DNA integration"/>
    <property type="evidence" value="ECO:0007669"/>
    <property type="project" value="UniProtKB-KW"/>
</dbReference>
<geneLocation type="plasmid" evidence="8 9">
    <name>pVL1_1</name>
</geneLocation>
<feature type="domain" description="Tyr recombinase" evidence="6">
    <location>
        <begin position="178"/>
        <end position="383"/>
    </location>
</feature>
<name>A0A8H8WZT6_9HYPH</name>
<evidence type="ECO:0000256" key="2">
    <source>
        <dbReference type="ARBA" id="ARBA00023125"/>
    </source>
</evidence>
<evidence type="ECO:0000313" key="8">
    <source>
        <dbReference type="EMBL" id="BCM87596.1"/>
    </source>
</evidence>
<feature type="domain" description="Core-binding (CB)" evidence="7">
    <location>
        <begin position="68"/>
        <end position="152"/>
    </location>
</feature>
<dbReference type="InterPro" id="IPR002104">
    <property type="entry name" value="Integrase_catalytic"/>
</dbReference>
<evidence type="ECO:0000259" key="6">
    <source>
        <dbReference type="PROSITE" id="PS51898"/>
    </source>
</evidence>
<gene>
    <name evidence="8" type="ORF">mvi_60570</name>
</gene>
<dbReference type="KEGG" id="mind:mvi_60570"/>
<dbReference type="SUPFAM" id="SSF47823">
    <property type="entry name" value="lambda integrase-like, N-terminal domain"/>
    <property type="match status" value="1"/>
</dbReference>
<dbReference type="PANTHER" id="PTHR34605:SF4">
    <property type="entry name" value="DNA ADENINE METHYLTRANSFERASE"/>
    <property type="match status" value="1"/>
</dbReference>
<dbReference type="PROSITE" id="PS51898">
    <property type="entry name" value="TYR_RECOMBINASE"/>
    <property type="match status" value="1"/>
</dbReference>
<dbReference type="GO" id="GO:0006310">
    <property type="term" value="P:DNA recombination"/>
    <property type="evidence" value="ECO:0007669"/>
    <property type="project" value="UniProtKB-KW"/>
</dbReference>
<dbReference type="Gene3D" id="1.10.443.10">
    <property type="entry name" value="Intergrase catalytic core"/>
    <property type="match status" value="1"/>
</dbReference>
<dbReference type="InterPro" id="IPR013762">
    <property type="entry name" value="Integrase-like_cat_sf"/>
</dbReference>